<feature type="domain" description="CstA N-terminal" evidence="9">
    <location>
        <begin position="67"/>
        <end position="625"/>
    </location>
</feature>
<comment type="subcellular location">
    <subcellularLocation>
        <location evidence="1">Cell membrane</location>
        <topology evidence="1">Multi-pass membrane protein</topology>
    </subcellularLocation>
</comment>
<evidence type="ECO:0000313" key="11">
    <source>
        <dbReference type="Proteomes" id="UP000198956"/>
    </source>
</evidence>
<feature type="transmembrane region" description="Helical" evidence="8">
    <location>
        <begin position="66"/>
        <end position="86"/>
    </location>
</feature>
<keyword evidence="4" id="KW-1003">Cell membrane</keyword>
<feature type="non-terminal residue" evidence="10">
    <location>
        <position position="1"/>
    </location>
</feature>
<feature type="transmembrane region" description="Helical" evidence="8">
    <location>
        <begin position="120"/>
        <end position="138"/>
    </location>
</feature>
<evidence type="ECO:0000256" key="6">
    <source>
        <dbReference type="ARBA" id="ARBA00022989"/>
    </source>
</evidence>
<feature type="transmembrane region" description="Helical" evidence="8">
    <location>
        <begin position="150"/>
        <end position="172"/>
    </location>
</feature>
<feature type="transmembrane region" description="Helical" evidence="8">
    <location>
        <begin position="225"/>
        <end position="244"/>
    </location>
</feature>
<dbReference type="PANTHER" id="PTHR30252">
    <property type="entry name" value="INNER MEMBRANE PEPTIDE TRANSPORTER"/>
    <property type="match status" value="1"/>
</dbReference>
<dbReference type="Pfam" id="PF02554">
    <property type="entry name" value="CstA"/>
    <property type="match status" value="1"/>
</dbReference>
<evidence type="ECO:0000256" key="7">
    <source>
        <dbReference type="ARBA" id="ARBA00023136"/>
    </source>
</evidence>
<name>A0A1G8D1H8_ANETH</name>
<dbReference type="InterPro" id="IPR051605">
    <property type="entry name" value="CstA"/>
</dbReference>
<feature type="transmembrane region" description="Helical" evidence="8">
    <location>
        <begin position="38"/>
        <end position="60"/>
    </location>
</feature>
<proteinExistence type="inferred from homology"/>
<evidence type="ECO:0000256" key="5">
    <source>
        <dbReference type="ARBA" id="ARBA00022692"/>
    </source>
</evidence>
<dbReference type="GO" id="GO:0005886">
    <property type="term" value="C:plasma membrane"/>
    <property type="evidence" value="ECO:0007669"/>
    <property type="project" value="UniProtKB-SubCell"/>
</dbReference>
<feature type="transmembrane region" description="Helical" evidence="8">
    <location>
        <begin position="289"/>
        <end position="310"/>
    </location>
</feature>
<feature type="transmembrane region" description="Helical" evidence="8">
    <location>
        <begin position="676"/>
        <end position="698"/>
    </location>
</feature>
<feature type="transmembrane region" description="Helical" evidence="8">
    <location>
        <begin position="256"/>
        <end position="274"/>
    </location>
</feature>
<protein>
    <submittedName>
        <fullName evidence="10">Carbon starvation protein</fullName>
    </submittedName>
</protein>
<feature type="transmembrane region" description="Helical" evidence="8">
    <location>
        <begin position="359"/>
        <end position="379"/>
    </location>
</feature>
<dbReference type="Proteomes" id="UP000198956">
    <property type="component" value="Unassembled WGS sequence"/>
</dbReference>
<evidence type="ECO:0000256" key="8">
    <source>
        <dbReference type="SAM" id="Phobius"/>
    </source>
</evidence>
<organism evidence="10 11">
    <name type="scientific">Aneurinibacillus thermoaerophilus</name>
    <dbReference type="NCBI Taxonomy" id="143495"/>
    <lineage>
        <taxon>Bacteria</taxon>
        <taxon>Bacillati</taxon>
        <taxon>Bacillota</taxon>
        <taxon>Bacilli</taxon>
        <taxon>Bacillales</taxon>
        <taxon>Paenibacillaceae</taxon>
        <taxon>Aneurinibacillus group</taxon>
        <taxon>Aneurinibacillus</taxon>
    </lineage>
</organism>
<dbReference type="AlphaFoldDB" id="A0A1G8D1H8"/>
<feature type="transmembrane region" description="Helical" evidence="8">
    <location>
        <begin position="192"/>
        <end position="219"/>
    </location>
</feature>
<gene>
    <name evidence="10" type="ORF">SAMN04489735_102952</name>
</gene>
<sequence length="731" mass="78555">GKYILVFWLIVSRIQLEIRDFEGLKHTIRGGFTMKSRLLSILIWSAISVLGAVAWGWLALSRGEEINAAWLLFAALASYAVAYRFYSRFIAHKVFNLDDNRATPAEVHNDGKDFVPTNKWVVFGHHFAAIAGAGPLVGPTLAAQMGYLPSTIWIVAGVILAGAVQDFVILIASMRRNGKSLGQIAKEEIGPVGGLIAMVGILAIMIILIAVLALVVVNALAESPWGTFTIAMTIPIALFMGVYMRYIRPGRVGETSLIGFVLMMLALVAGQWVAESPTLASLFTFSPEALAIMMIVYGFIASILPVWLLLAPRDYLSSFLKIGTIGLLAVGILLTLPNLQMPAVTKFIDGTGPVFTGNLFPFLFITIACGAVSGFHALVSSGTTPKLIAKESHSRMVGYGGMLMESFVAIMALIAATILTPGTYFAINSPAAAIGNDAITAARTITEWGFSVSAADLTQLAEDVGEKTILSRTGGAPSLAVGMSVIFSTIIGGKALMAFWYHFAILFEAVFILTTIDAGTRVGRFMVSELIGNFASKFKDTTWLPGNIISSAIISLGWGYFLYAGVIDPLGGIKTLWPLFGIANQMLAAIALVVGTTIILKMGKKAYAWVTLVPLVWLTTVTMVAAWQKLFHPDPKIGFLSHASAFTKALEQGHLPKGVKTIEAAKQMIFNDRVDAVMTAIFVGIVLALIIDCLRTWISILRGTYRGSLQEAPYVQSKGDASLYTSHSHTA</sequence>
<feature type="transmembrane region" description="Helical" evidence="8">
    <location>
        <begin position="541"/>
        <end position="563"/>
    </location>
</feature>
<keyword evidence="5 8" id="KW-0812">Transmembrane</keyword>
<keyword evidence="7 8" id="KW-0472">Membrane</keyword>
<reference evidence="10 11" key="1">
    <citation type="submission" date="2016-10" db="EMBL/GenBank/DDBJ databases">
        <authorList>
            <person name="de Groot N.N."/>
        </authorList>
    </citation>
    <scope>NUCLEOTIDE SEQUENCE [LARGE SCALE GENOMIC DNA]</scope>
    <source>
        <strain evidence="10 11">L 420-91</strain>
    </source>
</reference>
<feature type="transmembrane region" description="Helical" evidence="8">
    <location>
        <begin position="322"/>
        <end position="339"/>
    </location>
</feature>
<evidence type="ECO:0000256" key="2">
    <source>
        <dbReference type="ARBA" id="ARBA00007755"/>
    </source>
</evidence>
<comment type="similarity">
    <text evidence="2">Belongs to the peptide transporter carbon starvation (CstA) (TC 2.A.114) family.</text>
</comment>
<dbReference type="InterPro" id="IPR003706">
    <property type="entry name" value="CstA_N"/>
</dbReference>
<dbReference type="GO" id="GO:0009267">
    <property type="term" value="P:cellular response to starvation"/>
    <property type="evidence" value="ECO:0007669"/>
    <property type="project" value="InterPro"/>
</dbReference>
<feature type="transmembrane region" description="Helical" evidence="8">
    <location>
        <begin position="607"/>
        <end position="627"/>
    </location>
</feature>
<dbReference type="PANTHER" id="PTHR30252:SF3">
    <property type="entry name" value="PYRUVATE_PROTON SYMPORTER BTST"/>
    <property type="match status" value="1"/>
</dbReference>
<evidence type="ECO:0000256" key="3">
    <source>
        <dbReference type="ARBA" id="ARBA00022448"/>
    </source>
</evidence>
<keyword evidence="3" id="KW-0813">Transport</keyword>
<dbReference type="EMBL" id="FNDE01000029">
    <property type="protein sequence ID" value="SDH51532.1"/>
    <property type="molecule type" value="Genomic_DNA"/>
</dbReference>
<evidence type="ECO:0000259" key="9">
    <source>
        <dbReference type="Pfam" id="PF02554"/>
    </source>
</evidence>
<feature type="transmembrane region" description="Helical" evidence="8">
    <location>
        <begin position="399"/>
        <end position="419"/>
    </location>
</feature>
<feature type="transmembrane region" description="Helical" evidence="8">
    <location>
        <begin position="575"/>
        <end position="600"/>
    </location>
</feature>
<evidence type="ECO:0000256" key="4">
    <source>
        <dbReference type="ARBA" id="ARBA00022475"/>
    </source>
</evidence>
<keyword evidence="6 8" id="KW-1133">Transmembrane helix</keyword>
<evidence type="ECO:0000256" key="1">
    <source>
        <dbReference type="ARBA" id="ARBA00004651"/>
    </source>
</evidence>
<evidence type="ECO:0000313" key="10">
    <source>
        <dbReference type="EMBL" id="SDH51532.1"/>
    </source>
</evidence>
<accession>A0A1G8D1H8</accession>